<proteinExistence type="predicted"/>
<evidence type="ECO:0000313" key="3">
    <source>
        <dbReference type="EMBL" id="QJA85685.1"/>
    </source>
</evidence>
<sequence length="88" mass="10059">MDVDYKPRFSFEITEEQRLRASNLLATYGLRKAIFGKILDDVLDIIEEHGGMAIGILMSEKVKTKDVIPSMREVETYKKVKPRTKKGA</sequence>
<accession>A0A6H2A0G5</accession>
<name>A0A6H2A0G5_9ZZZZ</name>
<organism evidence="1">
    <name type="scientific">viral metagenome</name>
    <dbReference type="NCBI Taxonomy" id="1070528"/>
    <lineage>
        <taxon>unclassified sequences</taxon>
        <taxon>metagenomes</taxon>
        <taxon>organismal metagenomes</taxon>
    </lineage>
</organism>
<evidence type="ECO:0000313" key="1">
    <source>
        <dbReference type="EMBL" id="QJA53229.1"/>
    </source>
</evidence>
<reference evidence="1" key="1">
    <citation type="submission" date="2020-03" db="EMBL/GenBank/DDBJ databases">
        <title>The deep terrestrial virosphere.</title>
        <authorList>
            <person name="Holmfeldt K."/>
            <person name="Nilsson E."/>
            <person name="Simone D."/>
            <person name="Lopez-Fernandez M."/>
            <person name="Wu X."/>
            <person name="de Brujin I."/>
            <person name="Lundin D."/>
            <person name="Andersson A."/>
            <person name="Bertilsson S."/>
            <person name="Dopson M."/>
        </authorList>
    </citation>
    <scope>NUCLEOTIDE SEQUENCE</scope>
    <source>
        <strain evidence="2">MM415A01699</strain>
        <strain evidence="3">MM415B02188</strain>
        <strain evidence="1">TM448A03325</strain>
    </source>
</reference>
<protein>
    <submittedName>
        <fullName evidence="1">Uncharacterized protein</fullName>
    </submittedName>
</protein>
<gene>
    <name evidence="2" type="ORF">MM415A01699_0009</name>
    <name evidence="3" type="ORF">MM415B02188_0008</name>
    <name evidence="1" type="ORF">TM448A03325_0014</name>
</gene>
<dbReference type="EMBL" id="MT142187">
    <property type="protein sequence ID" value="QJA75819.1"/>
    <property type="molecule type" value="Genomic_DNA"/>
</dbReference>
<dbReference type="EMBL" id="MT142589">
    <property type="protein sequence ID" value="QJA85685.1"/>
    <property type="molecule type" value="Genomic_DNA"/>
</dbReference>
<evidence type="ECO:0000313" key="2">
    <source>
        <dbReference type="EMBL" id="QJA75819.1"/>
    </source>
</evidence>
<dbReference type="AlphaFoldDB" id="A0A6H2A0G5"/>
<dbReference type="EMBL" id="MT144404">
    <property type="protein sequence ID" value="QJA53229.1"/>
    <property type="molecule type" value="Genomic_DNA"/>
</dbReference>